<keyword evidence="6" id="KW-1208">Phospholipid metabolism</keyword>
<dbReference type="InterPro" id="IPR006109">
    <property type="entry name" value="G3P_DH_NAD-dep_C"/>
</dbReference>
<feature type="binding site" evidence="9">
    <location>
        <position position="131"/>
    </location>
    <ligand>
        <name>NAD(+)</name>
        <dbReference type="ChEBI" id="CHEBI:57540"/>
    </ligand>
</feature>
<evidence type="ECO:0000259" key="12">
    <source>
        <dbReference type="Pfam" id="PF01210"/>
    </source>
</evidence>
<reference evidence="14 15" key="1">
    <citation type="submission" date="2017-11" db="EMBL/GenBank/DDBJ databases">
        <title>Infants hospitalized years apart are colonized by the same room-sourced microbial strains.</title>
        <authorList>
            <person name="Brooks B."/>
            <person name="Olm M.R."/>
            <person name="Firek B.A."/>
            <person name="Baker R."/>
            <person name="Thomas B.C."/>
            <person name="Morowitz M.J."/>
            <person name="Banfield J.F."/>
        </authorList>
    </citation>
    <scope>NUCLEOTIDE SEQUENCE [LARGE SCALE GENOMIC DNA]</scope>
    <source>
        <strain evidence="14">S2_009_000_R2_76</strain>
    </source>
</reference>
<dbReference type="InterPro" id="IPR013328">
    <property type="entry name" value="6PGD_dom2"/>
</dbReference>
<keyword evidence="9 10" id="KW-0520">NAD</keyword>
<organism evidence="14 15">
    <name type="scientific">Pseudopedobacter saltans</name>
    <dbReference type="NCBI Taxonomy" id="151895"/>
    <lineage>
        <taxon>Bacteria</taxon>
        <taxon>Pseudomonadati</taxon>
        <taxon>Bacteroidota</taxon>
        <taxon>Sphingobacteriia</taxon>
        <taxon>Sphingobacteriales</taxon>
        <taxon>Sphingobacteriaceae</taxon>
        <taxon>Pseudopedobacter</taxon>
    </lineage>
</organism>
<proteinExistence type="inferred from homology"/>
<keyword evidence="3 10" id="KW-0560">Oxidoreductase</keyword>
<feature type="active site" description="Proton acceptor" evidence="7">
    <location>
        <position position="182"/>
    </location>
</feature>
<dbReference type="InterPro" id="IPR036291">
    <property type="entry name" value="NAD(P)-bd_dom_sf"/>
</dbReference>
<dbReference type="PANTHER" id="PTHR11728">
    <property type="entry name" value="GLYCEROL-3-PHOSPHATE DEHYDROGENASE"/>
    <property type="match status" value="1"/>
</dbReference>
<comment type="similarity">
    <text evidence="1 10">Belongs to the NAD-dependent glycerol-3-phosphate dehydrogenase family.</text>
</comment>
<dbReference type="GO" id="GO:0046168">
    <property type="term" value="P:glycerol-3-phosphate catabolic process"/>
    <property type="evidence" value="ECO:0007669"/>
    <property type="project" value="InterPro"/>
</dbReference>
<gene>
    <name evidence="14" type="ORF">DI598_04945</name>
</gene>
<dbReference type="GO" id="GO:0005975">
    <property type="term" value="P:carbohydrate metabolic process"/>
    <property type="evidence" value="ECO:0007669"/>
    <property type="project" value="InterPro"/>
</dbReference>
<evidence type="ECO:0000313" key="14">
    <source>
        <dbReference type="EMBL" id="PZP50725.1"/>
    </source>
</evidence>
<name>A0A2W5F3P2_9SPHI</name>
<evidence type="ECO:0000256" key="10">
    <source>
        <dbReference type="RuleBase" id="RU000437"/>
    </source>
</evidence>
<accession>A0A2W5F3P2</accession>
<feature type="domain" description="Glycerol-3-phosphate dehydrogenase NAD-dependent N-terminal" evidence="12">
    <location>
        <begin position="2"/>
        <end position="148"/>
    </location>
</feature>
<feature type="binding site" evidence="9">
    <location>
        <position position="246"/>
    </location>
    <ligand>
        <name>NAD(+)</name>
        <dbReference type="ChEBI" id="CHEBI:57540"/>
    </ligand>
</feature>
<evidence type="ECO:0000256" key="9">
    <source>
        <dbReference type="PIRSR" id="PIRSR000114-3"/>
    </source>
</evidence>
<keyword evidence="2" id="KW-0444">Lipid biosynthesis</keyword>
<evidence type="ECO:0000256" key="8">
    <source>
        <dbReference type="PIRSR" id="PIRSR000114-2"/>
    </source>
</evidence>
<evidence type="ECO:0000256" key="2">
    <source>
        <dbReference type="ARBA" id="ARBA00022516"/>
    </source>
</evidence>
<dbReference type="InterPro" id="IPR008927">
    <property type="entry name" value="6-PGluconate_DH-like_C_sf"/>
</dbReference>
<dbReference type="EC" id="1.1.1.94" evidence="11"/>
<dbReference type="Gene3D" id="1.10.1040.10">
    <property type="entry name" value="N-(1-d-carboxylethyl)-l-norvaline Dehydrogenase, domain 2"/>
    <property type="match status" value="1"/>
</dbReference>
<dbReference type="PIRSF" id="PIRSF000114">
    <property type="entry name" value="Glycerol-3-P_dh"/>
    <property type="match status" value="1"/>
</dbReference>
<dbReference type="SUPFAM" id="SSF48179">
    <property type="entry name" value="6-phosphogluconate dehydrogenase C-terminal domain-like"/>
    <property type="match status" value="1"/>
</dbReference>
<feature type="domain" description="Glycerol-3-phosphate dehydrogenase NAD-dependent C-terminal" evidence="13">
    <location>
        <begin position="172"/>
        <end position="310"/>
    </location>
</feature>
<evidence type="ECO:0000256" key="5">
    <source>
        <dbReference type="ARBA" id="ARBA00023209"/>
    </source>
</evidence>
<evidence type="ECO:0000256" key="6">
    <source>
        <dbReference type="ARBA" id="ARBA00023264"/>
    </source>
</evidence>
<feature type="binding site" evidence="8">
    <location>
        <begin position="246"/>
        <end position="247"/>
    </location>
    <ligand>
        <name>substrate</name>
    </ligand>
</feature>
<dbReference type="GO" id="GO:0141153">
    <property type="term" value="F:glycerol-3-phosphate dehydrogenase (NADP+) activity"/>
    <property type="evidence" value="ECO:0007669"/>
    <property type="project" value="RHEA"/>
</dbReference>
<evidence type="ECO:0000256" key="1">
    <source>
        <dbReference type="ARBA" id="ARBA00011009"/>
    </source>
</evidence>
<dbReference type="Gene3D" id="3.40.50.720">
    <property type="entry name" value="NAD(P)-binding Rossmann-like Domain"/>
    <property type="match status" value="1"/>
</dbReference>
<dbReference type="Proteomes" id="UP000249645">
    <property type="component" value="Unassembled WGS sequence"/>
</dbReference>
<dbReference type="Pfam" id="PF07479">
    <property type="entry name" value="NAD_Gly3P_dh_C"/>
    <property type="match status" value="1"/>
</dbReference>
<keyword evidence="5" id="KW-0594">Phospholipid biosynthesis</keyword>
<dbReference type="PANTHER" id="PTHR11728:SF1">
    <property type="entry name" value="GLYCEROL-3-PHOSPHATE DEHYDROGENASE [NAD(+)] 2, CHLOROPLASTIC"/>
    <property type="match status" value="1"/>
</dbReference>
<dbReference type="EMBL" id="QFOI01000056">
    <property type="protein sequence ID" value="PZP50725.1"/>
    <property type="molecule type" value="Genomic_DNA"/>
</dbReference>
<dbReference type="GO" id="GO:0005829">
    <property type="term" value="C:cytosol"/>
    <property type="evidence" value="ECO:0007669"/>
    <property type="project" value="TreeGrafter"/>
</dbReference>
<feature type="binding site" evidence="9">
    <location>
        <begin position="7"/>
        <end position="12"/>
    </location>
    <ligand>
        <name>NAD(+)</name>
        <dbReference type="ChEBI" id="CHEBI:57540"/>
    </ligand>
</feature>
<dbReference type="SUPFAM" id="SSF51735">
    <property type="entry name" value="NAD(P)-binding Rossmann-fold domains"/>
    <property type="match status" value="1"/>
</dbReference>
<evidence type="ECO:0000256" key="3">
    <source>
        <dbReference type="ARBA" id="ARBA00023002"/>
    </source>
</evidence>
<protein>
    <recommendedName>
        <fullName evidence="11">Glycerol-3-phosphate dehydrogenase</fullName>
        <ecNumber evidence="11">1.1.1.94</ecNumber>
    </recommendedName>
</protein>
<dbReference type="InterPro" id="IPR011128">
    <property type="entry name" value="G3P_DH_NAD-dep_N"/>
</dbReference>
<comment type="catalytic activity">
    <reaction evidence="11">
        <text>sn-glycerol 3-phosphate + NADP(+) = dihydroxyacetone phosphate + NADPH + H(+)</text>
        <dbReference type="Rhea" id="RHEA:11096"/>
        <dbReference type="ChEBI" id="CHEBI:15378"/>
        <dbReference type="ChEBI" id="CHEBI:57597"/>
        <dbReference type="ChEBI" id="CHEBI:57642"/>
        <dbReference type="ChEBI" id="CHEBI:57783"/>
        <dbReference type="ChEBI" id="CHEBI:58349"/>
        <dbReference type="EC" id="1.1.1.94"/>
    </reaction>
</comment>
<evidence type="ECO:0000256" key="4">
    <source>
        <dbReference type="ARBA" id="ARBA00023098"/>
    </source>
</evidence>
<dbReference type="InterPro" id="IPR006168">
    <property type="entry name" value="G3P_DH_NAD-dep"/>
</dbReference>
<dbReference type="AlphaFoldDB" id="A0A2W5F3P2"/>
<dbReference type="GO" id="GO:0008654">
    <property type="term" value="P:phospholipid biosynthetic process"/>
    <property type="evidence" value="ECO:0007669"/>
    <property type="project" value="UniProtKB-KW"/>
</dbReference>
<evidence type="ECO:0000256" key="11">
    <source>
        <dbReference type="RuleBase" id="RU000439"/>
    </source>
</evidence>
<dbReference type="PRINTS" id="PR00077">
    <property type="entry name" value="GPDHDRGNASE"/>
</dbReference>
<evidence type="ECO:0000256" key="7">
    <source>
        <dbReference type="PIRSR" id="PIRSR000114-1"/>
    </source>
</evidence>
<keyword evidence="4" id="KW-0443">Lipid metabolism</keyword>
<sequence length="314" mass="34744">MKIFIAGAGVFGTAMANVIANKHEILLYSRSKNIVDDINNNRRNSIYYPNKTLSKKIKATDDITKIDDADILFLCIPSYAILDFVQNATIAKHTLIVNGAKGFGKDFKFIFQTIEELLPNKVISLKGPSFASELIYEMPTAFTLASREIKDLATIGSLFRKKIITLDYSDNVLGIELMSIVKNVYAIVIGIVDAMYNSANVRFQVFTKAIKEIKNILEAFDCSADLLFHYAGIGDFGLTSLNDLSRNRTLGLLIGKGFLNAELGNSITLEGLKALDKILTLLSTKSAIDIPIMQNLNLLLKSEITSKDFVNRIV</sequence>
<evidence type="ECO:0000313" key="15">
    <source>
        <dbReference type="Proteomes" id="UP000249645"/>
    </source>
</evidence>
<evidence type="ECO:0000259" key="13">
    <source>
        <dbReference type="Pfam" id="PF07479"/>
    </source>
</evidence>
<dbReference type="Pfam" id="PF01210">
    <property type="entry name" value="NAD_Gly3P_dh_N"/>
    <property type="match status" value="1"/>
</dbReference>
<feature type="binding site" evidence="8">
    <location>
        <position position="101"/>
    </location>
    <ligand>
        <name>substrate</name>
    </ligand>
</feature>
<comment type="caution">
    <text evidence="14">The sequence shown here is derived from an EMBL/GenBank/DDBJ whole genome shotgun (WGS) entry which is preliminary data.</text>
</comment>
<dbReference type="GO" id="GO:0051287">
    <property type="term" value="F:NAD binding"/>
    <property type="evidence" value="ECO:0007669"/>
    <property type="project" value="InterPro"/>
</dbReference>